<reference evidence="2" key="1">
    <citation type="journal article" date="2013" name="J. Plant Res.">
        <title>Effect of fungi and light on seed germination of three Opuntia species from semiarid lands of central Mexico.</title>
        <authorList>
            <person name="Delgado-Sanchez P."/>
            <person name="Jimenez-Bremont J.F."/>
            <person name="Guerrero-Gonzalez Mde L."/>
            <person name="Flores J."/>
        </authorList>
    </citation>
    <scope>NUCLEOTIDE SEQUENCE</scope>
    <source>
        <tissue evidence="2">Cladode</tissue>
    </source>
</reference>
<evidence type="ECO:0000313" key="2">
    <source>
        <dbReference type="EMBL" id="MBA4645748.1"/>
    </source>
</evidence>
<evidence type="ECO:0000256" key="1">
    <source>
        <dbReference type="SAM" id="MobiDB-lite"/>
    </source>
</evidence>
<name>A0A7C9DSV1_OPUST</name>
<dbReference type="EMBL" id="GISG01143383">
    <property type="protein sequence ID" value="MBA4645748.1"/>
    <property type="molecule type" value="Transcribed_RNA"/>
</dbReference>
<accession>A0A7C9DSV1</accession>
<organism evidence="2">
    <name type="scientific">Opuntia streptacantha</name>
    <name type="common">Prickly pear cactus</name>
    <name type="synonym">Opuntia cardona</name>
    <dbReference type="NCBI Taxonomy" id="393608"/>
    <lineage>
        <taxon>Eukaryota</taxon>
        <taxon>Viridiplantae</taxon>
        <taxon>Streptophyta</taxon>
        <taxon>Embryophyta</taxon>
        <taxon>Tracheophyta</taxon>
        <taxon>Spermatophyta</taxon>
        <taxon>Magnoliopsida</taxon>
        <taxon>eudicotyledons</taxon>
        <taxon>Gunneridae</taxon>
        <taxon>Pentapetalae</taxon>
        <taxon>Caryophyllales</taxon>
        <taxon>Cactineae</taxon>
        <taxon>Cactaceae</taxon>
        <taxon>Opuntioideae</taxon>
        <taxon>Opuntia</taxon>
    </lineage>
</organism>
<feature type="region of interest" description="Disordered" evidence="1">
    <location>
        <begin position="60"/>
        <end position="90"/>
    </location>
</feature>
<sequence length="178" mass="20172">MASGWSCHFHSCLPVLFGRPYPDLRRLCRRSAARRCLRSEFRHRQPRIWRHGIFKISPKEGQRMRKTGKHAENRASEATHQGATQPGRPENWHGLAVLGGTAVPPGTARPCHLARPCHMARPARAMWHGPCHLGSRASRSFYTRFRSFVVEASRGVSSAVASTPNPRLFESKFRLELD</sequence>
<dbReference type="AlphaFoldDB" id="A0A7C9DSV1"/>
<protein>
    <submittedName>
        <fullName evidence="2">Uncharacterized protein</fullName>
    </submittedName>
</protein>
<proteinExistence type="predicted"/>
<feature type="compositionally biased region" description="Basic and acidic residues" evidence="1">
    <location>
        <begin position="60"/>
        <end position="77"/>
    </location>
</feature>
<reference evidence="2" key="2">
    <citation type="submission" date="2020-07" db="EMBL/GenBank/DDBJ databases">
        <authorList>
            <person name="Vera ALvarez R."/>
            <person name="Arias-Moreno D.M."/>
            <person name="Jimenez-Jacinto V."/>
            <person name="Jimenez-Bremont J.F."/>
            <person name="Swaminathan K."/>
            <person name="Moose S.P."/>
            <person name="Guerrero-Gonzalez M.L."/>
            <person name="Marino-Ramirez L."/>
            <person name="Landsman D."/>
            <person name="Rodriguez-Kessler M."/>
            <person name="Delgado-Sanchez P."/>
        </authorList>
    </citation>
    <scope>NUCLEOTIDE SEQUENCE</scope>
    <source>
        <tissue evidence="2">Cladode</tissue>
    </source>
</reference>